<comment type="caution">
    <text evidence="2">The sequence shown here is derived from an EMBL/GenBank/DDBJ whole genome shotgun (WGS) entry which is preliminary data.</text>
</comment>
<reference evidence="3" key="1">
    <citation type="submission" date="2022-10" db="EMBL/GenBank/DDBJ databases">
        <title>Genome assembly of Pristionchus species.</title>
        <authorList>
            <person name="Yoshida K."/>
            <person name="Sommer R.J."/>
        </authorList>
    </citation>
    <scope>NUCLEOTIDE SEQUENCE [LARGE SCALE GENOMIC DNA]</scope>
    <source>
        <strain evidence="3">RS5460</strain>
    </source>
</reference>
<dbReference type="EMBL" id="BTRK01000003">
    <property type="protein sequence ID" value="GMR41722.1"/>
    <property type="molecule type" value="Genomic_DNA"/>
</dbReference>
<evidence type="ECO:0000313" key="2">
    <source>
        <dbReference type="EMBL" id="GMR41722.1"/>
    </source>
</evidence>
<sequence length="1016" mass="116338">FSCVVQGFLDIGESCLRAIVWLKPMASKDVLVTLLKELNISKKTPPNEAQAAKLLDVLENKTAPFFSRLMAAQFLAGSSSNSTVISIPSIVASLKSRTADELFQIFVTWCVHVEKAGFPSLGDGYEFFYHLLKELSKRTEMLFHQENRDTALFATLYYCEVNPGKDSSKCLPLFLKAFLRSEPDRQEVFGLVLNQVSPGIKSKYDLLAAIIQSDHTVLNADNFHCILYELAEVAKSQEGSSTCVLLLSVIFQTVESVEIIDWFVGVITTTDKCTRNNVHRSWICRLSAIPSLHSALDDTLAKCRSLFVSTLDPIDFPPNGKEVHEWTCIDPYERWEENEDVYWPSDALLSTVLLLVSLRQKGPVDEGLRDLLLRASRWHHEEIRLTSLQLLMRFDNMSKDDKIDLVLRNLFVDEDNFVKELANIKIDSGDGKLEETLTRFAKEGHKVALQSLLRINESQGRLVIGDLLVSIESEERRMAYSIGGGVLRAKEKERIMEILMKMDTVDDRIIDYLNWLSKGNDQEKNIVEQLIVKWGKEGKADWIKCAHLLPSSNLKWIMEMNKERIEELLELSGSSSVEECPSFTQFYENIRLNGMQPKEYSDEMLTRLSLLEVSSRVGGFPTEKAARIVFDTILRCRYKAIVDQGASLFEMLIRREESLARGYGEEILSLLSSSSTQCRSLTLSRTLLSCSLLDSSLIESMESSFLVTYSLPLSNRPSLIRWLKTLKLMTAKANDTKISDSFVEGLFFICIHLQYLSSDFLERSAAMCLYSFCILKMVGPTGCPLFAVIAARPKFALELFNLIHKLPSLPRVVSILIFSFLSKLDYVADNFYGENWTRRLDEARESIWLLLLKTGLKRERRFIVDAFLSLTPHADREELKEQFEYDREEDELQYLKGSLIARDLPSGEVVESRLECSLYWRKVKESLEKESSEPLLELKISHEQAAMVVGLGLGMMGRKMREKKKEENEEERRKREEVVERLSRHERRRVRGIAARMRDEWNGERRREEKGALIYL</sequence>
<evidence type="ECO:0000256" key="1">
    <source>
        <dbReference type="SAM" id="MobiDB-lite"/>
    </source>
</evidence>
<protein>
    <submittedName>
        <fullName evidence="2">Uncharacterized protein</fullName>
    </submittedName>
</protein>
<keyword evidence="3" id="KW-1185">Reference proteome</keyword>
<evidence type="ECO:0000313" key="3">
    <source>
        <dbReference type="Proteomes" id="UP001328107"/>
    </source>
</evidence>
<dbReference type="AlphaFoldDB" id="A0AAN4ZI26"/>
<feature type="compositionally biased region" description="Basic and acidic residues" evidence="1">
    <location>
        <begin position="963"/>
        <end position="978"/>
    </location>
</feature>
<gene>
    <name evidence="2" type="ORF">PMAYCL1PPCAC_11917</name>
</gene>
<feature type="non-terminal residue" evidence="2">
    <location>
        <position position="1"/>
    </location>
</feature>
<dbReference type="Proteomes" id="UP001328107">
    <property type="component" value="Unassembled WGS sequence"/>
</dbReference>
<accession>A0AAN4ZI26</accession>
<proteinExistence type="predicted"/>
<feature type="region of interest" description="Disordered" evidence="1">
    <location>
        <begin position="959"/>
        <end position="978"/>
    </location>
</feature>
<organism evidence="2 3">
    <name type="scientific">Pristionchus mayeri</name>
    <dbReference type="NCBI Taxonomy" id="1317129"/>
    <lineage>
        <taxon>Eukaryota</taxon>
        <taxon>Metazoa</taxon>
        <taxon>Ecdysozoa</taxon>
        <taxon>Nematoda</taxon>
        <taxon>Chromadorea</taxon>
        <taxon>Rhabditida</taxon>
        <taxon>Rhabditina</taxon>
        <taxon>Diplogasteromorpha</taxon>
        <taxon>Diplogasteroidea</taxon>
        <taxon>Neodiplogasteridae</taxon>
        <taxon>Pristionchus</taxon>
    </lineage>
</organism>
<name>A0AAN4ZI26_9BILA</name>